<dbReference type="RefSeq" id="WP_344488952.1">
    <property type="nucleotide sequence ID" value="NZ_BAAAUD010000002.1"/>
</dbReference>
<gene>
    <name evidence="2" type="ORF">GCM10010446_01160</name>
</gene>
<feature type="region of interest" description="Disordered" evidence="1">
    <location>
        <begin position="18"/>
        <end position="47"/>
    </location>
</feature>
<accession>A0ABN3WM89</accession>
<protein>
    <submittedName>
        <fullName evidence="2">Uncharacterized protein</fullName>
    </submittedName>
</protein>
<comment type="caution">
    <text evidence="2">The sequence shown here is derived from an EMBL/GenBank/DDBJ whole genome shotgun (WGS) entry which is preliminary data.</text>
</comment>
<evidence type="ECO:0000313" key="2">
    <source>
        <dbReference type="EMBL" id="GAA2920909.1"/>
    </source>
</evidence>
<evidence type="ECO:0000313" key="3">
    <source>
        <dbReference type="Proteomes" id="UP001500403"/>
    </source>
</evidence>
<proteinExistence type="predicted"/>
<dbReference type="Proteomes" id="UP001500403">
    <property type="component" value="Unassembled WGS sequence"/>
</dbReference>
<reference evidence="2 3" key="1">
    <citation type="journal article" date="2019" name="Int. J. Syst. Evol. Microbiol.">
        <title>The Global Catalogue of Microorganisms (GCM) 10K type strain sequencing project: providing services to taxonomists for standard genome sequencing and annotation.</title>
        <authorList>
            <consortium name="The Broad Institute Genomics Platform"/>
            <consortium name="The Broad Institute Genome Sequencing Center for Infectious Disease"/>
            <person name="Wu L."/>
            <person name="Ma J."/>
        </authorList>
    </citation>
    <scope>NUCLEOTIDE SEQUENCE [LARGE SCALE GENOMIC DNA]</scope>
    <source>
        <strain evidence="2 3">JCM 9088</strain>
    </source>
</reference>
<keyword evidence="3" id="KW-1185">Reference proteome</keyword>
<evidence type="ECO:0000256" key="1">
    <source>
        <dbReference type="SAM" id="MobiDB-lite"/>
    </source>
</evidence>
<organism evidence="2 3">
    <name type="scientific">Streptomyces enissocaesilis</name>
    <dbReference type="NCBI Taxonomy" id="332589"/>
    <lineage>
        <taxon>Bacteria</taxon>
        <taxon>Bacillati</taxon>
        <taxon>Actinomycetota</taxon>
        <taxon>Actinomycetes</taxon>
        <taxon>Kitasatosporales</taxon>
        <taxon>Streptomycetaceae</taxon>
        <taxon>Streptomyces</taxon>
        <taxon>Streptomyces rochei group</taxon>
    </lineage>
</organism>
<name>A0ABN3WM89_9ACTN</name>
<dbReference type="EMBL" id="BAAAUD010000002">
    <property type="protein sequence ID" value="GAA2920909.1"/>
    <property type="molecule type" value="Genomic_DNA"/>
</dbReference>
<sequence length="77" mass="8196">MSLGKLINKVGACDRYRHYTHRPTGPRTARSAGAGPAGLPDWWTRHPRAGAETKGPFPVVVDTGCHAAVASVVDRCS</sequence>